<evidence type="ECO:0000313" key="5">
    <source>
        <dbReference type="Proteomes" id="UP001500665"/>
    </source>
</evidence>
<proteinExistence type="predicted"/>
<gene>
    <name evidence="4" type="ORF">GCM10009550_74900</name>
</gene>
<dbReference type="InterPro" id="IPR002104">
    <property type="entry name" value="Integrase_catalytic"/>
</dbReference>
<dbReference type="SUPFAM" id="SSF56349">
    <property type="entry name" value="DNA breaking-rejoining enzymes"/>
    <property type="match status" value="1"/>
</dbReference>
<evidence type="ECO:0000256" key="2">
    <source>
        <dbReference type="SAM" id="MobiDB-lite"/>
    </source>
</evidence>
<keyword evidence="1" id="KW-0233">DNA recombination</keyword>
<accession>A0ABN1RZX9</accession>
<protein>
    <recommendedName>
        <fullName evidence="3">Tyr recombinase domain-containing protein</fullName>
    </recommendedName>
</protein>
<sequence>MTFSKNPASVPEEGPGAGPVQISYNVRIREIKELPPTQRSKGKPRYQLRWTVSGREHSKNFSGKRLAEGHQAKLRTAANEGQPFDVRSGLPLSMLPKAPEPKKKQEPTWYEFAISYSKMKWKTVSPGHRRGIAEGLAATTLALVRREEGGPDASEIHAALSTWAFNVTAHKDGLPAELHKVIRWVEEHSVNMSELEDTDLVRDVLVQLTLKLDGTKASASTYKRKRATFFNALKYAVEKKHLAVNPLLIVSLPAAKSNDSIDRRRVVNEATGRRLLIAAGQQGAMGRHLQAFYGCLFLAGLRPGEAVTLAEDEIDLPEDEEEWGWFHLADSSPEVSGAWTDSGEREIRQLKHRAVAETRPVPISPVLGALLRRHLREFGTAPDGRLFRGEDGGLVSESTTNRIWDSARAEVLTRAETKSVLAERPYDLRHARLSIWLNAGVDPAQISEWAGNSVPVLLRVYIHCLSGSQETALAKLGRKSSPKAEEVDLSDLDQLLIGQDAPEPQPVSCYELAVAYIGAKWDTIGPTTRKGALETITKVTMALLDRPGPWPTDVQLVQALTSWAFRPDRWDAIPDDHAKVIAWVAEHSPNARVLKDPERLGSVLAYLGRRLDGEPASPNVAARRRSVLFNLLEYAVRERHLPVNPLLFRSWRT</sequence>
<dbReference type="InterPro" id="IPR050090">
    <property type="entry name" value="Tyrosine_recombinase_XerCD"/>
</dbReference>
<comment type="caution">
    <text evidence="4">The sequence shown here is derived from an EMBL/GenBank/DDBJ whole genome shotgun (WGS) entry which is preliminary data.</text>
</comment>
<dbReference type="InterPro" id="IPR011010">
    <property type="entry name" value="DNA_brk_join_enz"/>
</dbReference>
<dbReference type="RefSeq" id="WP_344247285.1">
    <property type="nucleotide sequence ID" value="NZ_BAAAHH010000060.1"/>
</dbReference>
<dbReference type="Gene3D" id="1.10.443.10">
    <property type="entry name" value="Intergrase catalytic core"/>
    <property type="match status" value="1"/>
</dbReference>
<organism evidence="4 5">
    <name type="scientific">Actinocorallia libanotica</name>
    <dbReference type="NCBI Taxonomy" id="46162"/>
    <lineage>
        <taxon>Bacteria</taxon>
        <taxon>Bacillati</taxon>
        <taxon>Actinomycetota</taxon>
        <taxon>Actinomycetes</taxon>
        <taxon>Streptosporangiales</taxon>
        <taxon>Thermomonosporaceae</taxon>
        <taxon>Actinocorallia</taxon>
    </lineage>
</organism>
<feature type="region of interest" description="Disordered" evidence="2">
    <location>
        <begin position="1"/>
        <end position="21"/>
    </location>
</feature>
<evidence type="ECO:0000256" key="1">
    <source>
        <dbReference type="ARBA" id="ARBA00023172"/>
    </source>
</evidence>
<feature type="domain" description="Tyr recombinase" evidence="3">
    <location>
        <begin position="251"/>
        <end position="475"/>
    </location>
</feature>
<dbReference type="Proteomes" id="UP001500665">
    <property type="component" value="Unassembled WGS sequence"/>
</dbReference>
<dbReference type="InterPro" id="IPR013762">
    <property type="entry name" value="Integrase-like_cat_sf"/>
</dbReference>
<dbReference type="PANTHER" id="PTHR30349:SF64">
    <property type="entry name" value="PROPHAGE INTEGRASE INTD-RELATED"/>
    <property type="match status" value="1"/>
</dbReference>
<evidence type="ECO:0000259" key="3">
    <source>
        <dbReference type="PROSITE" id="PS51898"/>
    </source>
</evidence>
<reference evidence="4 5" key="1">
    <citation type="journal article" date="2019" name="Int. J. Syst. Evol. Microbiol.">
        <title>The Global Catalogue of Microorganisms (GCM) 10K type strain sequencing project: providing services to taxonomists for standard genome sequencing and annotation.</title>
        <authorList>
            <consortium name="The Broad Institute Genomics Platform"/>
            <consortium name="The Broad Institute Genome Sequencing Center for Infectious Disease"/>
            <person name="Wu L."/>
            <person name="Ma J."/>
        </authorList>
    </citation>
    <scope>NUCLEOTIDE SEQUENCE [LARGE SCALE GENOMIC DNA]</scope>
    <source>
        <strain evidence="4 5">JCM 10696</strain>
    </source>
</reference>
<name>A0ABN1RZX9_9ACTN</name>
<dbReference type="PANTHER" id="PTHR30349">
    <property type="entry name" value="PHAGE INTEGRASE-RELATED"/>
    <property type="match status" value="1"/>
</dbReference>
<evidence type="ECO:0000313" key="4">
    <source>
        <dbReference type="EMBL" id="GAA0968863.1"/>
    </source>
</evidence>
<dbReference type="PROSITE" id="PS51898">
    <property type="entry name" value="TYR_RECOMBINASE"/>
    <property type="match status" value="1"/>
</dbReference>
<dbReference type="EMBL" id="BAAAHH010000060">
    <property type="protein sequence ID" value="GAA0968863.1"/>
    <property type="molecule type" value="Genomic_DNA"/>
</dbReference>
<keyword evidence="5" id="KW-1185">Reference proteome</keyword>